<dbReference type="PANTHER" id="PTHR48102">
    <property type="entry name" value="ATP-DEPENDENT CLP PROTEASE ATP-BINDING SUBUNIT CLPX-LIKE, MITOCHONDRIAL-RELATED"/>
    <property type="match status" value="1"/>
</dbReference>
<comment type="caution">
    <text evidence="2">The sequence shown here is derived from an EMBL/GenBank/DDBJ whole genome shotgun (WGS) entry which is preliminary data.</text>
</comment>
<dbReference type="InterPro" id="IPR027417">
    <property type="entry name" value="P-loop_NTPase"/>
</dbReference>
<dbReference type="GO" id="GO:0005759">
    <property type="term" value="C:mitochondrial matrix"/>
    <property type="evidence" value="ECO:0007669"/>
    <property type="project" value="TreeGrafter"/>
</dbReference>
<dbReference type="GO" id="GO:0051603">
    <property type="term" value="P:proteolysis involved in protein catabolic process"/>
    <property type="evidence" value="ECO:0007669"/>
    <property type="project" value="TreeGrafter"/>
</dbReference>
<gene>
    <name evidence="2" type="ORF">RJT34_12233</name>
</gene>
<dbReference type="PANTHER" id="PTHR48102:SF7">
    <property type="entry name" value="ATP-DEPENDENT CLP PROTEASE ATP-BINDING SUBUNIT CLPX-LIKE, MITOCHONDRIAL"/>
    <property type="match status" value="1"/>
</dbReference>
<sequence>MEEANKLWSIGKSVGVTTTDKEEDLIREMIELGAEAGISDGSGDDDDEHVELEKSNVLLIGPTGPGKTFFVKSLARFVNVPFVIADVTTLTQKILLALYLKQCLLVDMLSLVNAFAAKFNVQAAQQGIVYIDEVDRITRKWRTRETMARIEGTETPWLAGEDFDEDEGDDGER</sequence>
<dbReference type="InterPro" id="IPR050052">
    <property type="entry name" value="ATP-dep_Clp_protease_ClpX"/>
</dbReference>
<dbReference type="InterPro" id="IPR003959">
    <property type="entry name" value="ATPase_AAA_core"/>
</dbReference>
<dbReference type="SUPFAM" id="SSF52540">
    <property type="entry name" value="P-loop containing nucleoside triphosphate hydrolases"/>
    <property type="match status" value="1"/>
</dbReference>
<dbReference type="EMBL" id="JAYKXN010000003">
    <property type="protein sequence ID" value="KAK7301370.1"/>
    <property type="molecule type" value="Genomic_DNA"/>
</dbReference>
<accession>A0AAN9PJ49</accession>
<keyword evidence="3" id="KW-1185">Reference proteome</keyword>
<protein>
    <recommendedName>
        <fullName evidence="1">ATPase AAA-type core domain-containing protein</fullName>
    </recommendedName>
</protein>
<feature type="domain" description="ATPase AAA-type core" evidence="1">
    <location>
        <begin position="57"/>
        <end position="141"/>
    </location>
</feature>
<dbReference type="Proteomes" id="UP001359559">
    <property type="component" value="Unassembled WGS sequence"/>
</dbReference>
<reference evidence="2 3" key="1">
    <citation type="submission" date="2024-01" db="EMBL/GenBank/DDBJ databases">
        <title>The genomes of 5 underutilized Papilionoideae crops provide insights into root nodulation and disease resistance.</title>
        <authorList>
            <person name="Yuan L."/>
        </authorList>
    </citation>
    <scope>NUCLEOTIDE SEQUENCE [LARGE SCALE GENOMIC DNA]</scope>
    <source>
        <strain evidence="2">LY-2023</strain>
        <tissue evidence="2">Leaf</tissue>
    </source>
</reference>
<dbReference type="GO" id="GO:0005524">
    <property type="term" value="F:ATP binding"/>
    <property type="evidence" value="ECO:0007669"/>
    <property type="project" value="InterPro"/>
</dbReference>
<name>A0AAN9PJ49_CLITE</name>
<proteinExistence type="predicted"/>
<evidence type="ECO:0000313" key="3">
    <source>
        <dbReference type="Proteomes" id="UP001359559"/>
    </source>
</evidence>
<dbReference type="AlphaFoldDB" id="A0AAN9PJ49"/>
<organism evidence="2 3">
    <name type="scientific">Clitoria ternatea</name>
    <name type="common">Butterfly pea</name>
    <dbReference type="NCBI Taxonomy" id="43366"/>
    <lineage>
        <taxon>Eukaryota</taxon>
        <taxon>Viridiplantae</taxon>
        <taxon>Streptophyta</taxon>
        <taxon>Embryophyta</taxon>
        <taxon>Tracheophyta</taxon>
        <taxon>Spermatophyta</taxon>
        <taxon>Magnoliopsida</taxon>
        <taxon>eudicotyledons</taxon>
        <taxon>Gunneridae</taxon>
        <taxon>Pentapetalae</taxon>
        <taxon>rosids</taxon>
        <taxon>fabids</taxon>
        <taxon>Fabales</taxon>
        <taxon>Fabaceae</taxon>
        <taxon>Papilionoideae</taxon>
        <taxon>50 kb inversion clade</taxon>
        <taxon>NPAAA clade</taxon>
        <taxon>indigoferoid/millettioid clade</taxon>
        <taxon>Phaseoleae</taxon>
        <taxon>Clitoria</taxon>
    </lineage>
</organism>
<dbReference type="Gene3D" id="3.40.50.300">
    <property type="entry name" value="P-loop containing nucleotide triphosphate hydrolases"/>
    <property type="match status" value="1"/>
</dbReference>
<evidence type="ECO:0000259" key="1">
    <source>
        <dbReference type="Pfam" id="PF00004"/>
    </source>
</evidence>
<dbReference type="GO" id="GO:0016887">
    <property type="term" value="F:ATP hydrolysis activity"/>
    <property type="evidence" value="ECO:0007669"/>
    <property type="project" value="InterPro"/>
</dbReference>
<dbReference type="Pfam" id="PF00004">
    <property type="entry name" value="AAA"/>
    <property type="match status" value="1"/>
</dbReference>
<evidence type="ECO:0000313" key="2">
    <source>
        <dbReference type="EMBL" id="KAK7301370.1"/>
    </source>
</evidence>